<comment type="catalytic activity">
    <reaction evidence="1">
        <text>a 1,2-diacyl-sn-glycero-3-phosphate + CTP + H(+) = a CDP-1,2-diacyl-sn-glycerol + diphosphate</text>
        <dbReference type="Rhea" id="RHEA:16229"/>
        <dbReference type="ChEBI" id="CHEBI:15378"/>
        <dbReference type="ChEBI" id="CHEBI:33019"/>
        <dbReference type="ChEBI" id="CHEBI:37563"/>
        <dbReference type="ChEBI" id="CHEBI:58332"/>
        <dbReference type="ChEBI" id="CHEBI:58608"/>
        <dbReference type="EC" id="2.7.7.41"/>
    </reaction>
</comment>
<comment type="subcellular location">
    <subcellularLocation>
        <location evidence="2">Cell membrane</location>
        <topology evidence="2">Multi-pass membrane protein</topology>
    </subcellularLocation>
</comment>
<feature type="transmembrane region" description="Helical" evidence="24">
    <location>
        <begin position="107"/>
        <end position="125"/>
    </location>
</feature>
<sequence>MNETLTRTLSGIVYIAILVAATLYLQSFLLLFGIFLLIAVAEFCELVHLKRFVPIAIAIGAYLLFAFFPLTQTTEWLLLVATLLVSVKCMVFLFGKHQRPIDTASKYVYLIGYVILPIVLITKIPCISGNYNPIIIIGIFVLIWANDTFAFVVGKSIGKRKLFERISPKKTIEGFLGGLIFALIFAVLIAKYLIFEPLVLWIGISLMVSIFGTIGDLIESKFKRLAGVKDSGKIMPGHGGILDRLDSIIFVAPFVFLLYQTLHYVS</sequence>
<evidence type="ECO:0000256" key="15">
    <source>
        <dbReference type="ARBA" id="ARBA00023136"/>
    </source>
</evidence>
<organism evidence="25 26">
    <name type="scientific">Flavobacterium caeni</name>
    <dbReference type="NCBI Taxonomy" id="490189"/>
    <lineage>
        <taxon>Bacteria</taxon>
        <taxon>Pseudomonadati</taxon>
        <taxon>Bacteroidota</taxon>
        <taxon>Flavobacteriia</taxon>
        <taxon>Flavobacteriales</taxon>
        <taxon>Flavobacteriaceae</taxon>
        <taxon>Flavobacterium</taxon>
    </lineage>
</organism>
<evidence type="ECO:0000256" key="12">
    <source>
        <dbReference type="ARBA" id="ARBA00022695"/>
    </source>
</evidence>
<evidence type="ECO:0000256" key="17">
    <source>
        <dbReference type="ARBA" id="ARBA00023264"/>
    </source>
</evidence>
<evidence type="ECO:0000313" key="25">
    <source>
        <dbReference type="EMBL" id="SCY03693.1"/>
    </source>
</evidence>
<evidence type="ECO:0000256" key="2">
    <source>
        <dbReference type="ARBA" id="ARBA00004651"/>
    </source>
</evidence>
<gene>
    <name evidence="25" type="ORF">SAMN02927903_00586</name>
</gene>
<evidence type="ECO:0000256" key="22">
    <source>
        <dbReference type="ARBA" id="ARBA00032743"/>
    </source>
</evidence>
<protein>
    <recommendedName>
        <fullName evidence="7">Phosphatidate cytidylyltransferase</fullName>
        <ecNumber evidence="6">2.7.7.41</ecNumber>
    </recommendedName>
    <alternativeName>
        <fullName evidence="20">CDP-DAG synthase</fullName>
    </alternativeName>
    <alternativeName>
        <fullName evidence="22">CDP-DG synthase</fullName>
    </alternativeName>
    <alternativeName>
        <fullName evidence="18">CDP-diacylglycerol synthase</fullName>
    </alternativeName>
    <alternativeName>
        <fullName evidence="21">CDP-diglyceride pyrophosphorylase</fullName>
    </alternativeName>
    <alternativeName>
        <fullName evidence="23">CDP-diglyceride synthase</fullName>
    </alternativeName>
    <alternativeName>
        <fullName evidence="19">CTP:phosphatidate cytidylyltransferase</fullName>
    </alternativeName>
</protein>
<evidence type="ECO:0000256" key="1">
    <source>
        <dbReference type="ARBA" id="ARBA00001698"/>
    </source>
</evidence>
<dbReference type="Pfam" id="PF01148">
    <property type="entry name" value="CTP_transf_1"/>
    <property type="match status" value="1"/>
</dbReference>
<feature type="transmembrane region" description="Helical" evidence="24">
    <location>
        <begin position="12"/>
        <end position="40"/>
    </location>
</feature>
<feature type="transmembrane region" description="Helical" evidence="24">
    <location>
        <begin position="174"/>
        <end position="194"/>
    </location>
</feature>
<dbReference type="PANTHER" id="PTHR46382">
    <property type="entry name" value="PHOSPHATIDATE CYTIDYLYLTRANSFERASE"/>
    <property type="match status" value="1"/>
</dbReference>
<dbReference type="GO" id="GO:0005886">
    <property type="term" value="C:plasma membrane"/>
    <property type="evidence" value="ECO:0007669"/>
    <property type="project" value="UniProtKB-SubCell"/>
</dbReference>
<keyword evidence="9" id="KW-0444">Lipid biosynthesis</keyword>
<keyword evidence="10 25" id="KW-0808">Transferase</keyword>
<dbReference type="PANTHER" id="PTHR46382:SF1">
    <property type="entry name" value="PHOSPHATIDATE CYTIDYLYLTRANSFERASE"/>
    <property type="match status" value="1"/>
</dbReference>
<evidence type="ECO:0000256" key="3">
    <source>
        <dbReference type="ARBA" id="ARBA00005119"/>
    </source>
</evidence>
<evidence type="ECO:0000256" key="23">
    <source>
        <dbReference type="ARBA" id="ARBA00033406"/>
    </source>
</evidence>
<keyword evidence="17" id="KW-1208">Phospholipid metabolism</keyword>
<dbReference type="OrthoDB" id="9799199at2"/>
<feature type="transmembrane region" description="Helical" evidence="24">
    <location>
        <begin position="52"/>
        <end position="70"/>
    </location>
</feature>
<dbReference type="EMBL" id="FMVF01000003">
    <property type="protein sequence ID" value="SCY03693.1"/>
    <property type="molecule type" value="Genomic_DNA"/>
</dbReference>
<evidence type="ECO:0000256" key="21">
    <source>
        <dbReference type="ARBA" id="ARBA00032396"/>
    </source>
</evidence>
<evidence type="ECO:0000256" key="10">
    <source>
        <dbReference type="ARBA" id="ARBA00022679"/>
    </source>
</evidence>
<evidence type="ECO:0000256" key="9">
    <source>
        <dbReference type="ARBA" id="ARBA00022516"/>
    </source>
</evidence>
<keyword evidence="8" id="KW-1003">Cell membrane</keyword>
<evidence type="ECO:0000256" key="16">
    <source>
        <dbReference type="ARBA" id="ARBA00023209"/>
    </source>
</evidence>
<keyword evidence="13 24" id="KW-1133">Transmembrane helix</keyword>
<keyword evidence="15 24" id="KW-0472">Membrane</keyword>
<keyword evidence="16" id="KW-0594">Phospholipid biosynthesis</keyword>
<evidence type="ECO:0000256" key="8">
    <source>
        <dbReference type="ARBA" id="ARBA00022475"/>
    </source>
</evidence>
<evidence type="ECO:0000256" key="18">
    <source>
        <dbReference type="ARBA" id="ARBA00029893"/>
    </source>
</evidence>
<reference evidence="25 26" key="1">
    <citation type="submission" date="2016-10" db="EMBL/GenBank/DDBJ databases">
        <authorList>
            <person name="de Groot N.N."/>
        </authorList>
    </citation>
    <scope>NUCLEOTIDE SEQUENCE [LARGE SCALE GENOMIC DNA]</scope>
    <source>
        <strain evidence="25 26">CGMCC 1.7031</strain>
    </source>
</reference>
<evidence type="ECO:0000256" key="5">
    <source>
        <dbReference type="ARBA" id="ARBA00010185"/>
    </source>
</evidence>
<dbReference type="EC" id="2.7.7.41" evidence="6"/>
<evidence type="ECO:0000256" key="14">
    <source>
        <dbReference type="ARBA" id="ARBA00023098"/>
    </source>
</evidence>
<evidence type="ECO:0000256" key="19">
    <source>
        <dbReference type="ARBA" id="ARBA00031825"/>
    </source>
</evidence>
<comment type="similarity">
    <text evidence="5">Belongs to the CDS family.</text>
</comment>
<dbReference type="RefSeq" id="WP_091140824.1">
    <property type="nucleotide sequence ID" value="NZ_FMVF01000003.1"/>
</dbReference>
<keyword evidence="12 25" id="KW-0548">Nucleotidyltransferase</keyword>
<keyword evidence="14" id="KW-0443">Lipid metabolism</keyword>
<evidence type="ECO:0000256" key="13">
    <source>
        <dbReference type="ARBA" id="ARBA00022989"/>
    </source>
</evidence>
<comment type="pathway">
    <text evidence="4">Lipid metabolism.</text>
</comment>
<dbReference type="GO" id="GO:0016024">
    <property type="term" value="P:CDP-diacylglycerol biosynthetic process"/>
    <property type="evidence" value="ECO:0007669"/>
    <property type="project" value="TreeGrafter"/>
</dbReference>
<evidence type="ECO:0000256" key="4">
    <source>
        <dbReference type="ARBA" id="ARBA00005189"/>
    </source>
</evidence>
<keyword evidence="11 24" id="KW-0812">Transmembrane</keyword>
<dbReference type="GO" id="GO:0004605">
    <property type="term" value="F:phosphatidate cytidylyltransferase activity"/>
    <property type="evidence" value="ECO:0007669"/>
    <property type="project" value="UniProtKB-EC"/>
</dbReference>
<feature type="transmembrane region" description="Helical" evidence="24">
    <location>
        <begin position="131"/>
        <end position="153"/>
    </location>
</feature>
<evidence type="ECO:0000256" key="6">
    <source>
        <dbReference type="ARBA" id="ARBA00012487"/>
    </source>
</evidence>
<evidence type="ECO:0000313" key="26">
    <source>
        <dbReference type="Proteomes" id="UP000199354"/>
    </source>
</evidence>
<dbReference type="Proteomes" id="UP000199354">
    <property type="component" value="Unassembled WGS sequence"/>
</dbReference>
<evidence type="ECO:0000256" key="7">
    <source>
        <dbReference type="ARBA" id="ARBA00019373"/>
    </source>
</evidence>
<accession>A0A1G5CMK5</accession>
<feature type="transmembrane region" description="Helical" evidence="24">
    <location>
        <begin position="200"/>
        <end position="220"/>
    </location>
</feature>
<dbReference type="AlphaFoldDB" id="A0A1G5CMK5"/>
<evidence type="ECO:0000256" key="11">
    <source>
        <dbReference type="ARBA" id="ARBA00022692"/>
    </source>
</evidence>
<evidence type="ECO:0000256" key="20">
    <source>
        <dbReference type="ARBA" id="ARBA00032253"/>
    </source>
</evidence>
<proteinExistence type="inferred from homology"/>
<feature type="transmembrane region" description="Helical" evidence="24">
    <location>
        <begin position="241"/>
        <end position="262"/>
    </location>
</feature>
<evidence type="ECO:0000256" key="24">
    <source>
        <dbReference type="SAM" id="Phobius"/>
    </source>
</evidence>
<dbReference type="STRING" id="490189.SAMN02927903_00586"/>
<comment type="pathway">
    <text evidence="3">Phospholipid metabolism; CDP-diacylglycerol biosynthesis; CDP-diacylglycerol from sn-glycerol 3-phosphate: step 3/3.</text>
</comment>
<feature type="transmembrane region" description="Helical" evidence="24">
    <location>
        <begin position="76"/>
        <end position="95"/>
    </location>
</feature>
<name>A0A1G5CMK5_9FLAO</name>
<keyword evidence="26" id="KW-1185">Reference proteome</keyword>